<feature type="domain" description="DAGKc" evidence="5">
    <location>
        <begin position="25"/>
        <end position="159"/>
    </location>
</feature>
<dbReference type="Proteomes" id="UP000632339">
    <property type="component" value="Unassembled WGS sequence"/>
</dbReference>
<evidence type="ECO:0000256" key="4">
    <source>
        <dbReference type="ARBA" id="ARBA00022840"/>
    </source>
</evidence>
<sequence length="316" mass="34369">MPLTISKYNGKIGAAERRMAEISNPVTHPYLFILNPNSGTSIGKNSAGVRERIHAVAKKNAGSAQILFTEERAHATELVREHMHAEKWKAIVAVGGDGTVNEIARPLVGTDIPIGILPLGSGNGLARHLGLPLTLDASLKRLFEGTPTTIDSAELNDIPFFCTAGMGFDAYVGHLFSQQKARGLGTYVKVSFSAYWSYKPQPFLLDGVENRAFSLSFANAGQFGNNAWVAPQASLQDGLLDICKIGPFPQWYGTVLACGLFTKSLKQSRYIDYRRATTAVVETETPAMIHYDGEPLQLDTTRIEVKIKPGSLHVII</sequence>
<accession>A0ABQ2IJS9</accession>
<keyword evidence="3" id="KW-0418">Kinase</keyword>
<protein>
    <recommendedName>
        <fullName evidence="5">DAGKc domain-containing protein</fullName>
    </recommendedName>
</protein>
<evidence type="ECO:0000313" key="7">
    <source>
        <dbReference type="Proteomes" id="UP000632339"/>
    </source>
</evidence>
<keyword evidence="2" id="KW-0547">Nucleotide-binding</keyword>
<keyword evidence="4" id="KW-0067">ATP-binding</keyword>
<keyword evidence="7" id="KW-1185">Reference proteome</keyword>
<dbReference type="PANTHER" id="PTHR12358">
    <property type="entry name" value="SPHINGOSINE KINASE"/>
    <property type="match status" value="1"/>
</dbReference>
<organism evidence="6 7">
    <name type="scientific">Dyadobacter beijingensis</name>
    <dbReference type="NCBI Taxonomy" id="365489"/>
    <lineage>
        <taxon>Bacteria</taxon>
        <taxon>Pseudomonadati</taxon>
        <taxon>Bacteroidota</taxon>
        <taxon>Cytophagia</taxon>
        <taxon>Cytophagales</taxon>
        <taxon>Spirosomataceae</taxon>
        <taxon>Dyadobacter</taxon>
    </lineage>
</organism>
<dbReference type="InterPro" id="IPR001206">
    <property type="entry name" value="Diacylglycerol_kinase_cat_dom"/>
</dbReference>
<dbReference type="InterPro" id="IPR017438">
    <property type="entry name" value="ATP-NAD_kinase_N"/>
</dbReference>
<evidence type="ECO:0000256" key="3">
    <source>
        <dbReference type="ARBA" id="ARBA00022777"/>
    </source>
</evidence>
<dbReference type="PROSITE" id="PS50146">
    <property type="entry name" value="DAGK"/>
    <property type="match status" value="1"/>
</dbReference>
<dbReference type="Gene3D" id="3.40.50.10330">
    <property type="entry name" value="Probable inorganic polyphosphate/atp-NAD kinase, domain 1"/>
    <property type="match status" value="1"/>
</dbReference>
<dbReference type="SUPFAM" id="SSF111331">
    <property type="entry name" value="NAD kinase/diacylglycerol kinase-like"/>
    <property type="match status" value="1"/>
</dbReference>
<evidence type="ECO:0000313" key="6">
    <source>
        <dbReference type="EMBL" id="GGN14385.1"/>
    </source>
</evidence>
<dbReference type="InterPro" id="IPR045540">
    <property type="entry name" value="YegS/DAGK_C"/>
</dbReference>
<dbReference type="SMART" id="SM00046">
    <property type="entry name" value="DAGKc"/>
    <property type="match status" value="1"/>
</dbReference>
<dbReference type="Pfam" id="PF00781">
    <property type="entry name" value="DAGK_cat"/>
    <property type="match status" value="1"/>
</dbReference>
<dbReference type="PANTHER" id="PTHR12358:SF106">
    <property type="entry name" value="LIPID KINASE YEGS"/>
    <property type="match status" value="1"/>
</dbReference>
<dbReference type="EMBL" id="BMLI01000005">
    <property type="protein sequence ID" value="GGN14385.1"/>
    <property type="molecule type" value="Genomic_DNA"/>
</dbReference>
<dbReference type="InterPro" id="IPR016064">
    <property type="entry name" value="NAD/diacylglycerol_kinase_sf"/>
</dbReference>
<comment type="caution">
    <text evidence="6">The sequence shown here is derived from an EMBL/GenBank/DDBJ whole genome shotgun (WGS) entry which is preliminary data.</text>
</comment>
<reference evidence="7" key="1">
    <citation type="journal article" date="2019" name="Int. J. Syst. Evol. Microbiol.">
        <title>The Global Catalogue of Microorganisms (GCM) 10K type strain sequencing project: providing services to taxonomists for standard genome sequencing and annotation.</title>
        <authorList>
            <consortium name="The Broad Institute Genomics Platform"/>
            <consortium name="The Broad Institute Genome Sequencing Center for Infectious Disease"/>
            <person name="Wu L."/>
            <person name="Ma J."/>
        </authorList>
    </citation>
    <scope>NUCLEOTIDE SEQUENCE [LARGE SCALE GENOMIC DNA]</scope>
    <source>
        <strain evidence="7">CGMCC 1.6375</strain>
    </source>
</reference>
<evidence type="ECO:0000256" key="2">
    <source>
        <dbReference type="ARBA" id="ARBA00022741"/>
    </source>
</evidence>
<evidence type="ECO:0000256" key="1">
    <source>
        <dbReference type="ARBA" id="ARBA00022679"/>
    </source>
</evidence>
<dbReference type="Gene3D" id="2.60.200.40">
    <property type="match status" value="1"/>
</dbReference>
<gene>
    <name evidence="6" type="ORF">GCM10010967_58370</name>
</gene>
<evidence type="ECO:0000259" key="5">
    <source>
        <dbReference type="PROSITE" id="PS50146"/>
    </source>
</evidence>
<name>A0ABQ2IJS9_9BACT</name>
<dbReference type="InterPro" id="IPR050187">
    <property type="entry name" value="Lipid_Phosphate_FormReg"/>
</dbReference>
<proteinExistence type="predicted"/>
<keyword evidence="1" id="KW-0808">Transferase</keyword>
<dbReference type="Pfam" id="PF19279">
    <property type="entry name" value="YegS_C"/>
    <property type="match status" value="1"/>
</dbReference>